<protein>
    <submittedName>
        <fullName evidence="2">Uma2 family endonuclease</fullName>
    </submittedName>
</protein>
<dbReference type="SUPFAM" id="SSF52980">
    <property type="entry name" value="Restriction endonuclease-like"/>
    <property type="match status" value="1"/>
</dbReference>
<keyword evidence="2" id="KW-0378">Hydrolase</keyword>
<sequence>MLLGQTNPEPARFEVLVAPLDVRLSELTTVQPDAVVLRDDDDPVPLLALEVLSPSTRHFDVGMKRSRYATAGIANFWVVDPDAPSLTAWELREGR</sequence>
<dbReference type="EMBL" id="CP099489">
    <property type="protein sequence ID" value="USQ81162.1"/>
    <property type="molecule type" value="Genomic_DNA"/>
</dbReference>
<dbReference type="CDD" id="cd06260">
    <property type="entry name" value="DUF820-like"/>
    <property type="match status" value="1"/>
</dbReference>
<accession>A0ABY4YYH3</accession>
<reference evidence="2" key="1">
    <citation type="submission" date="2022-06" db="EMBL/GenBank/DDBJ databases">
        <title>Ornithinimicrobium HY1793.</title>
        <authorList>
            <person name="Huang Y."/>
        </authorList>
    </citation>
    <scope>NUCLEOTIDE SEQUENCE</scope>
    <source>
        <strain evidence="2">HY1793</strain>
    </source>
</reference>
<gene>
    <name evidence="2" type="ORF">NF556_05825</name>
</gene>
<keyword evidence="2" id="KW-0540">Nuclease</keyword>
<dbReference type="InterPro" id="IPR012296">
    <property type="entry name" value="Nuclease_put_TT1808"/>
</dbReference>
<keyword evidence="2" id="KW-0255">Endonuclease</keyword>
<name>A0ABY4YYH3_9MICO</name>
<dbReference type="InterPro" id="IPR008538">
    <property type="entry name" value="Uma2"/>
</dbReference>
<dbReference type="InterPro" id="IPR011335">
    <property type="entry name" value="Restrct_endonuc-II-like"/>
</dbReference>
<evidence type="ECO:0000313" key="3">
    <source>
        <dbReference type="Proteomes" id="UP001056455"/>
    </source>
</evidence>
<proteinExistence type="predicted"/>
<dbReference type="GO" id="GO:0004519">
    <property type="term" value="F:endonuclease activity"/>
    <property type="evidence" value="ECO:0007669"/>
    <property type="project" value="UniProtKB-KW"/>
</dbReference>
<evidence type="ECO:0000259" key="1">
    <source>
        <dbReference type="Pfam" id="PF05685"/>
    </source>
</evidence>
<dbReference type="Proteomes" id="UP001056455">
    <property type="component" value="Chromosome"/>
</dbReference>
<dbReference type="Gene3D" id="3.90.1570.10">
    <property type="entry name" value="tt1808, chain A"/>
    <property type="match status" value="1"/>
</dbReference>
<dbReference type="Pfam" id="PF05685">
    <property type="entry name" value="Uma2"/>
    <property type="match status" value="1"/>
</dbReference>
<evidence type="ECO:0000313" key="2">
    <source>
        <dbReference type="EMBL" id="USQ81162.1"/>
    </source>
</evidence>
<feature type="domain" description="Putative restriction endonuclease" evidence="1">
    <location>
        <begin position="11"/>
        <end position="94"/>
    </location>
</feature>
<keyword evidence="3" id="KW-1185">Reference proteome</keyword>
<organism evidence="2 3">
    <name type="scientific">Ornithinimicrobium faecis</name>
    <dbReference type="NCBI Taxonomy" id="2934158"/>
    <lineage>
        <taxon>Bacteria</taxon>
        <taxon>Bacillati</taxon>
        <taxon>Actinomycetota</taxon>
        <taxon>Actinomycetes</taxon>
        <taxon>Micrococcales</taxon>
        <taxon>Ornithinimicrobiaceae</taxon>
        <taxon>Ornithinimicrobium</taxon>
    </lineage>
</organism>